<organism evidence="1">
    <name type="scientific">Aegilops tauschii</name>
    <name type="common">Tausch's goatgrass</name>
    <name type="synonym">Aegilops squarrosa</name>
    <dbReference type="NCBI Taxonomy" id="37682"/>
    <lineage>
        <taxon>Eukaryota</taxon>
        <taxon>Viridiplantae</taxon>
        <taxon>Streptophyta</taxon>
        <taxon>Embryophyta</taxon>
        <taxon>Tracheophyta</taxon>
        <taxon>Spermatophyta</taxon>
        <taxon>Magnoliopsida</taxon>
        <taxon>Liliopsida</taxon>
        <taxon>Poales</taxon>
        <taxon>Poaceae</taxon>
        <taxon>BOP clade</taxon>
        <taxon>Pooideae</taxon>
        <taxon>Triticodae</taxon>
        <taxon>Triticeae</taxon>
        <taxon>Triticinae</taxon>
        <taxon>Aegilops</taxon>
    </lineage>
</organism>
<reference evidence="1" key="1">
    <citation type="submission" date="2015-06" db="UniProtKB">
        <authorList>
            <consortium name="EnsemblPlants"/>
        </authorList>
    </citation>
    <scope>IDENTIFICATION</scope>
</reference>
<dbReference type="AlphaFoldDB" id="M8AQ36"/>
<name>M8AQ36_AEGTA</name>
<proteinExistence type="predicted"/>
<accession>M8AQ36</accession>
<dbReference type="ExpressionAtlas" id="M8AQ36">
    <property type="expression patterns" value="baseline"/>
</dbReference>
<evidence type="ECO:0000313" key="1">
    <source>
        <dbReference type="EnsemblPlants" id="EMT03845"/>
    </source>
</evidence>
<sequence>MAATKAAYIFSTSISLLLLLIPVALAKDHHTHGTSYLERGSSVFIEDGTTTTTTTTILASPNGLFK</sequence>
<dbReference type="EnsemblPlants" id="EMT03845">
    <property type="protein sequence ID" value="EMT03845"/>
    <property type="gene ID" value="F775_43256"/>
</dbReference>
<protein>
    <submittedName>
        <fullName evidence="1">Uncharacterized protein</fullName>
    </submittedName>
</protein>